<dbReference type="EMBL" id="JALJOQ010000044">
    <property type="protein sequence ID" value="KAK9805334.1"/>
    <property type="molecule type" value="Genomic_DNA"/>
</dbReference>
<dbReference type="AlphaFoldDB" id="A0AAW1PC22"/>
<dbReference type="Proteomes" id="UP001465755">
    <property type="component" value="Unassembled WGS sequence"/>
</dbReference>
<reference evidence="1 2" key="1">
    <citation type="journal article" date="2024" name="Nat. Commun.">
        <title>Phylogenomics reveals the evolutionary origins of lichenization in chlorophyte algae.</title>
        <authorList>
            <person name="Puginier C."/>
            <person name="Libourel C."/>
            <person name="Otte J."/>
            <person name="Skaloud P."/>
            <person name="Haon M."/>
            <person name="Grisel S."/>
            <person name="Petersen M."/>
            <person name="Berrin J.G."/>
            <person name="Delaux P.M."/>
            <person name="Dal Grande F."/>
            <person name="Keller J."/>
        </authorList>
    </citation>
    <scope>NUCLEOTIDE SEQUENCE [LARGE SCALE GENOMIC DNA]</scope>
    <source>
        <strain evidence="1 2">SAG 2036</strain>
    </source>
</reference>
<comment type="caution">
    <text evidence="1">The sequence shown here is derived from an EMBL/GenBank/DDBJ whole genome shotgun (WGS) entry which is preliminary data.</text>
</comment>
<organism evidence="1 2">
    <name type="scientific">Symbiochloris irregularis</name>
    <dbReference type="NCBI Taxonomy" id="706552"/>
    <lineage>
        <taxon>Eukaryota</taxon>
        <taxon>Viridiplantae</taxon>
        <taxon>Chlorophyta</taxon>
        <taxon>core chlorophytes</taxon>
        <taxon>Trebouxiophyceae</taxon>
        <taxon>Trebouxiales</taxon>
        <taxon>Trebouxiaceae</taxon>
        <taxon>Symbiochloris</taxon>
    </lineage>
</organism>
<proteinExistence type="predicted"/>
<evidence type="ECO:0000313" key="1">
    <source>
        <dbReference type="EMBL" id="KAK9805334.1"/>
    </source>
</evidence>
<protein>
    <submittedName>
        <fullName evidence="1">Uncharacterized protein</fullName>
    </submittedName>
</protein>
<name>A0AAW1PC22_9CHLO</name>
<sequence length="178" mass="20207">MSEEVQGLVPRAWPGFSETDYRTLCHEMRVSVADIRKGDVAALKEVFARTLAAVQDISGNLRRGGNFDPSSLPRCMPKDFWDALRCTHEREEPSLALKSQGTSHTQAKAAFQRLESYFLWRNKLQDLGSHCLKLKGGDTAWFLYPETMTMGVTLVTRGLRLTQDGMPILEVQFRSWIQ</sequence>
<evidence type="ECO:0000313" key="2">
    <source>
        <dbReference type="Proteomes" id="UP001465755"/>
    </source>
</evidence>
<keyword evidence="2" id="KW-1185">Reference proteome</keyword>
<accession>A0AAW1PC22</accession>
<gene>
    <name evidence="1" type="ORF">WJX73_003327</name>
</gene>